<evidence type="ECO:0000313" key="2">
    <source>
        <dbReference type="EMBL" id="MCX2743541.1"/>
    </source>
</evidence>
<comment type="caution">
    <text evidence="2">The sequence shown here is derived from an EMBL/GenBank/DDBJ whole genome shotgun (WGS) entry which is preliminary data.</text>
</comment>
<keyword evidence="3" id="KW-1185">Reference proteome</keyword>
<evidence type="ECO:0000259" key="1">
    <source>
        <dbReference type="Pfam" id="PF13924"/>
    </source>
</evidence>
<dbReference type="RefSeq" id="WP_266055926.1">
    <property type="nucleotide sequence ID" value="NZ_JAPFQN010000004.1"/>
</dbReference>
<evidence type="ECO:0000313" key="3">
    <source>
        <dbReference type="Proteomes" id="UP001209885"/>
    </source>
</evidence>
<accession>A0ABT3RPY2</accession>
<protein>
    <submittedName>
        <fullName evidence="2">Lipocalin-like domain-containing protein</fullName>
    </submittedName>
</protein>
<dbReference type="Proteomes" id="UP001209885">
    <property type="component" value="Unassembled WGS sequence"/>
</dbReference>
<dbReference type="EMBL" id="JAPFQN010000004">
    <property type="protein sequence ID" value="MCX2743541.1"/>
    <property type="molecule type" value="Genomic_DNA"/>
</dbReference>
<name>A0ABT3RPY2_9BACT</name>
<dbReference type="InterPro" id="IPR024311">
    <property type="entry name" value="Lipocalin-like"/>
</dbReference>
<proteinExistence type="predicted"/>
<gene>
    <name evidence="2" type="ORF">OO013_06675</name>
</gene>
<sequence>MKITKQIIGAWRLVDWIFENETTGEKQSFYGENPDGLLIFDDSGWMTVQIAKEPRKDLNSDSFDSGIPEELSNAYKSYMGYFGRFRETKPGVLEHTVQNSLYPNWRGDIHIRYGEVNNDLLTLSTPPTNTENGRIAFKITWERQ</sequence>
<dbReference type="Pfam" id="PF13924">
    <property type="entry name" value="Lipocalin_5"/>
    <property type="match status" value="1"/>
</dbReference>
<organism evidence="2 3">
    <name type="scientific">Mangrovivirga halotolerans</name>
    <dbReference type="NCBI Taxonomy" id="2993936"/>
    <lineage>
        <taxon>Bacteria</taxon>
        <taxon>Pseudomonadati</taxon>
        <taxon>Bacteroidota</taxon>
        <taxon>Cytophagia</taxon>
        <taxon>Cytophagales</taxon>
        <taxon>Mangrovivirgaceae</taxon>
        <taxon>Mangrovivirga</taxon>
    </lineage>
</organism>
<feature type="domain" description="Lipocalin-like" evidence="1">
    <location>
        <begin position="8"/>
        <end position="143"/>
    </location>
</feature>
<reference evidence="2 3" key="1">
    <citation type="submission" date="2022-11" db="EMBL/GenBank/DDBJ databases">
        <title>The characterization of three novel Bacteroidetes species and genomic analysis of their roles in tidal elemental geochemical cycles.</title>
        <authorList>
            <person name="Ma K."/>
        </authorList>
    </citation>
    <scope>NUCLEOTIDE SEQUENCE [LARGE SCALE GENOMIC DNA]</scope>
    <source>
        <strain evidence="2 3">M17</strain>
    </source>
</reference>